<gene>
    <name evidence="6" type="ORF">E6H03_05720</name>
</gene>
<dbReference type="GO" id="GO:0016705">
    <property type="term" value="F:oxidoreductase activity, acting on paired donors, with incorporation or reduction of molecular oxygen"/>
    <property type="evidence" value="ECO:0007669"/>
    <property type="project" value="InterPro"/>
</dbReference>
<comment type="caution">
    <text evidence="6">The sequence shown here is derived from an EMBL/GenBank/DDBJ whole genome shotgun (WGS) entry which is preliminary data.</text>
</comment>
<dbReference type="PANTHER" id="PTHR30137:SF16">
    <property type="entry name" value="BLL0895 PROTEIN"/>
    <property type="match status" value="1"/>
</dbReference>
<dbReference type="GO" id="GO:0004497">
    <property type="term" value="F:monooxygenase activity"/>
    <property type="evidence" value="ECO:0007669"/>
    <property type="project" value="UniProtKB-KW"/>
</dbReference>
<dbReference type="InterPro" id="IPR050766">
    <property type="entry name" value="Bact_Lucif_Oxidored"/>
</dbReference>
<reference evidence="6 7" key="1">
    <citation type="journal article" date="2019" name="Nat. Microbiol.">
        <title>Mediterranean grassland soil C-N compound turnover is dependent on rainfall and depth, and is mediated by genomically divergent microorganisms.</title>
        <authorList>
            <person name="Diamond S."/>
            <person name="Andeer P.F."/>
            <person name="Li Z."/>
            <person name="Crits-Christoph A."/>
            <person name="Burstein D."/>
            <person name="Anantharaman K."/>
            <person name="Lane K.R."/>
            <person name="Thomas B.C."/>
            <person name="Pan C."/>
            <person name="Northen T.R."/>
            <person name="Banfield J.F."/>
        </authorList>
    </citation>
    <scope>NUCLEOTIDE SEQUENCE [LARGE SCALE GENOMIC DNA]</scope>
    <source>
        <strain evidence="6">NP_6</strain>
    </source>
</reference>
<feature type="domain" description="Luciferase-like" evidence="5">
    <location>
        <begin position="4"/>
        <end position="316"/>
    </location>
</feature>
<evidence type="ECO:0000313" key="6">
    <source>
        <dbReference type="EMBL" id="TMI82319.1"/>
    </source>
</evidence>
<dbReference type="GO" id="GO:0005829">
    <property type="term" value="C:cytosol"/>
    <property type="evidence" value="ECO:0007669"/>
    <property type="project" value="TreeGrafter"/>
</dbReference>
<dbReference type="PANTHER" id="PTHR30137">
    <property type="entry name" value="LUCIFERASE-LIKE MONOOXYGENASE"/>
    <property type="match status" value="1"/>
</dbReference>
<keyword evidence="3" id="KW-0560">Oxidoreductase</keyword>
<evidence type="ECO:0000256" key="1">
    <source>
        <dbReference type="ARBA" id="ARBA00010426"/>
    </source>
</evidence>
<comment type="similarity">
    <text evidence="1">Belongs to the bacterial luciferase oxidoreductase family.</text>
</comment>
<proteinExistence type="inferred from homology"/>
<dbReference type="AlphaFoldDB" id="A0A537JFK4"/>
<organism evidence="6 7">
    <name type="scientific">Candidatus Segetimicrobium genomatis</name>
    <dbReference type="NCBI Taxonomy" id="2569760"/>
    <lineage>
        <taxon>Bacteria</taxon>
        <taxon>Bacillati</taxon>
        <taxon>Candidatus Sysuimicrobiota</taxon>
        <taxon>Candidatus Sysuimicrobiia</taxon>
        <taxon>Candidatus Sysuimicrobiales</taxon>
        <taxon>Candidatus Segetimicrobiaceae</taxon>
        <taxon>Candidatus Segetimicrobium</taxon>
    </lineage>
</organism>
<evidence type="ECO:0000256" key="2">
    <source>
        <dbReference type="ARBA" id="ARBA00022630"/>
    </source>
</evidence>
<evidence type="ECO:0000313" key="7">
    <source>
        <dbReference type="Proteomes" id="UP000318093"/>
    </source>
</evidence>
<keyword evidence="2" id="KW-0285">Flavoprotein</keyword>
<name>A0A537JFK4_9BACT</name>
<accession>A0A537JFK4</accession>
<evidence type="ECO:0000259" key="5">
    <source>
        <dbReference type="Pfam" id="PF00296"/>
    </source>
</evidence>
<dbReference type="EMBL" id="VBAN01000168">
    <property type="protein sequence ID" value="TMI82319.1"/>
    <property type="molecule type" value="Genomic_DNA"/>
</dbReference>
<dbReference type="Pfam" id="PF00296">
    <property type="entry name" value="Bac_luciferase"/>
    <property type="match status" value="1"/>
</dbReference>
<dbReference type="SUPFAM" id="SSF51679">
    <property type="entry name" value="Bacterial luciferase-like"/>
    <property type="match status" value="1"/>
</dbReference>
<dbReference type="Proteomes" id="UP000318093">
    <property type="component" value="Unassembled WGS sequence"/>
</dbReference>
<evidence type="ECO:0000256" key="3">
    <source>
        <dbReference type="ARBA" id="ARBA00023002"/>
    </source>
</evidence>
<dbReference type="Gene3D" id="3.20.20.30">
    <property type="entry name" value="Luciferase-like domain"/>
    <property type="match status" value="1"/>
</dbReference>
<evidence type="ECO:0000256" key="4">
    <source>
        <dbReference type="ARBA" id="ARBA00023033"/>
    </source>
</evidence>
<keyword evidence="4" id="KW-0503">Monooxygenase</keyword>
<sequence length="362" mass="40919">MSVKLGLFTMPFHHPSRDYTAILEEDREAIVLADELDFSEVFVGEHFASWTESITSPLTFLSTVIDRTRKIRFGTGVLNLPQTHPLVVAAHAAMFDHLCRGRFIMGIGSGGLGSDMEMFNLPPADVRPHMLLESIDMVLKLWPGRFWNISLKENIWPGFKVGWVPRPYQVPHPPIALSLVAPNSLSARTAGERGWIPISGNFFHHRYLRGHWERYAEGCGQAGRRPDPSVWRVARCILVTGSNAEAEEYLADSGNGLSYYYTFFRHSFSVARKALYMIKPDPEMSDEAATVDAIKRSQVMAGSPSRVLDQLIALRDEIGHFGTLLMTGHDWDQPKLWRRSMTLLAREVMPRFQRHADATLQS</sequence>
<protein>
    <submittedName>
        <fullName evidence="6">LLM class flavin-dependent oxidoreductase</fullName>
    </submittedName>
</protein>
<dbReference type="InterPro" id="IPR036661">
    <property type="entry name" value="Luciferase-like_sf"/>
</dbReference>
<dbReference type="InterPro" id="IPR011251">
    <property type="entry name" value="Luciferase-like_dom"/>
</dbReference>